<dbReference type="GO" id="GO:0005777">
    <property type="term" value="C:peroxisome"/>
    <property type="evidence" value="ECO:0007669"/>
    <property type="project" value="UniProtKB-SubCell"/>
</dbReference>
<dbReference type="InterPro" id="IPR002888">
    <property type="entry name" value="2Fe-2S-bd"/>
</dbReference>
<dbReference type="Pfam" id="PF01315">
    <property type="entry name" value="Ald_Xan_dh_C"/>
    <property type="match status" value="2"/>
</dbReference>
<dbReference type="Gene3D" id="3.30.465.10">
    <property type="match status" value="1"/>
</dbReference>
<dbReference type="Pfam" id="PF20256">
    <property type="entry name" value="MoCoBD_2"/>
    <property type="match status" value="2"/>
</dbReference>
<dbReference type="FunFam" id="3.30.365.10:FF:000008">
    <property type="entry name" value="Aldehyde oxidase1"/>
    <property type="match status" value="2"/>
</dbReference>
<keyword evidence="13" id="KW-0576">Peroxisome</keyword>
<dbReference type="InterPro" id="IPR036318">
    <property type="entry name" value="FAD-bd_PCMH-like_sf"/>
</dbReference>
<evidence type="ECO:0000256" key="3">
    <source>
        <dbReference type="ARBA" id="ARBA00006849"/>
    </source>
</evidence>
<dbReference type="Gene3D" id="3.30.390.50">
    <property type="entry name" value="CO dehydrogenase flavoprotein, C-terminal domain"/>
    <property type="match status" value="2"/>
</dbReference>
<dbReference type="FunFam" id="3.30.465.10:FF:000013">
    <property type="entry name" value="Aldehyde oxidase"/>
    <property type="match status" value="1"/>
</dbReference>
<comment type="cofactor">
    <cofactor evidence="1">
        <name>Mo-molybdopterin</name>
        <dbReference type="ChEBI" id="CHEBI:71302"/>
    </cofactor>
</comment>
<name>A0A8J6LKK5_TENMO</name>
<dbReference type="Gene3D" id="1.10.150.120">
    <property type="entry name" value="[2Fe-2S]-binding domain"/>
    <property type="match status" value="1"/>
</dbReference>
<dbReference type="GO" id="GO:0005506">
    <property type="term" value="F:iron ion binding"/>
    <property type="evidence" value="ECO:0007669"/>
    <property type="project" value="InterPro"/>
</dbReference>
<evidence type="ECO:0000256" key="15">
    <source>
        <dbReference type="ARBA" id="ARBA00052415"/>
    </source>
</evidence>
<sequence>MPRAQNTHANVNAGFLFTFKEDHTIEAATIVFGNINPIFVHATGSENLLVGKKLLDNDTLQQVYSSLSEELDPDFVPPEPSQEFRKQLAIALFYKAVLSIAPDENVSPKNKSGGALLERPISKAAQDYETNSTLYPLTEAIPKIEALAQTSGQAQYIEDMPDVPFQLFGALVLAEATPNSVIKNIDTTKALQSEDVVAFFSKDDIPGDNNFTPLGIALITAKEEIFCSGRVLYYEQPVGILVGKSEKAVMEASKLVAITYEAPNVEPLLTVRQILKSGQTDRITEAGTIKPKRKGDDVKHVVKGTFDIYHQYHFHMELQCCNVVPTEDGLDVYPSSQWLDLTQLGISRMLKLPNNRINVNVRRCGGGFGAKISRNGLISCAAALAAWKLRKPVKLALPLTANMAAIGKRWPLSVDYEVGVDDKGVVQYLNSTLYTDVGAVINEDTTMEIIDRFAANYDSDTYNVQINKAVTDTHTNTWTRAPGSTEGLASIEAIIEHVAYAAGVDPLEVRLANFPKDSPLVKYVDDLKSWAEIDQRKQDIAAFNKENRWKKKGMAVVPMNYDLKLSGPFAAMVSIFHGDGTVQVSHGGVEIGQGINTKAAQVCAYKLGIPLKKVTVLPSNSFVAANSTTTGGSVTSEAVCYGVIQACDQLLARIQPYREKMKDATWEELIAKCFDNFVDLTGRGQFSPNEPNLASYPIYGICACEVLLDVLTGQHIITRVDLIEDTGQSMSPDIDIGQIEGAFVMGMGYHTTESIVFNYEGKILTNNTWTYHPPGAKDIPCDFRVKFPKNNPNPVGVLKSKATGEPAVCLTVSVPLAIRNAVAAARVDAAESNSKWYPFVKVDDVTPSTTLNSYIRDTLQLTGTKALCFEGGCGSCVVVLYSKDPMTEEDIYQARIPKCLIPLLSCNGWRIYTIEGIGDPLTGYHPVQEVLAKFNGTQCGFCSPGMVMNMYALYESGKLTMKEVENSFGGNICRCTGYRPILSAFKSLCTDASPEILGQYPDIEDLRSCKKGKCEKKCKAECDRAKEPFYHALADAKWIKVYTLKDLLNVLSGSPDATYRLVAGNTAKGVFKSYGNSVDIYVDVTSIPELKVNEFVDDTYVLGANTSLTAAMETFNQVGDENPQFSYFKQLASHLDLVANVPVRNVGTIAGNLMMKHDNHDFPSDVFLILETVAAVLTVVGVDQQEVQLSPHDFINYDMTLKVLKTVTFPSYLDTVKFVSYKIMPRAQNSHAHVNAGFLFKFNINDTLDAATIVFGNINPTFIHATASEALLVGQNLFDDAILQQVYAALAKELIADVIPPDPSPDFRKQLAIALFYKAVLSIAPADKLSPKNQSGGTVLERPISTGVQDYETNESLYPLTEAVPKIEALAQTSGQAQYIRDMPNMPHQLYGLLILAEAPPNSTIKSIDASRALEIEGIVAFYSKDDIPGDNNFTPTDMFPAMEEIFCSGRVLYYEQPVGILVGNSTEILRGASDLVEITYDPPTVAPLLSVRQILAAGRTDRIQEIRTINPSRKGDDIQHVVTGSFDIYHQYHFHMETQCCNVIPNEDGLEIYPSSQWMDQIQLAVARMLKIQNNKINVTVRRLGGAFGAKISRNGLVSCAAALAAWKLRQPVKLSLSLPDNMAVIGKRWPLSTDYEVGLDANGVIQYLTCSHYSDLGALFNETGMGELLNLFTSNYTPDTFTVHMNVAITDTHTNTWARAPGSTEGLASIEAIMEHVAYAIDMDPLDLRSANFVADSALPKYVEDLKTWADIETRKQDIATFNQENRWKKKGMAIVPMTYHLGVSGPFSTMVSIFHGDGTVQISHGGIEVGQGINTKAAQVCAYKLGIALEKVAVIPSNSFVAPNNTTTGGSLTSEAVCYGVIQACDQLNARIQPYKDKQPSATWEEVIKACFNDYVNLSAIGICSPREPEVNEYLIYGICATEVLMDILTGQHLITRVDLIEDTGQSMSPAVDIGQVEGAFMMGMGYYTTEKIVYSYEGKMLTTNTWTYYPPGPKDIPIDFRIKFPKDNPNPVGVLKSKGDDVR</sequence>
<protein>
    <recommendedName>
        <fullName evidence="16">Indole-3-acetaldehyde oxidase</fullName>
    </recommendedName>
</protein>
<dbReference type="GO" id="GO:0051537">
    <property type="term" value="F:2 iron, 2 sulfur cluster binding"/>
    <property type="evidence" value="ECO:0007669"/>
    <property type="project" value="UniProtKB-KW"/>
</dbReference>
<dbReference type="EMBL" id="JABDTM020002265">
    <property type="protein sequence ID" value="KAH0822443.1"/>
    <property type="molecule type" value="Genomic_DNA"/>
</dbReference>
<comment type="subunit">
    <text evidence="4">Homodimer.</text>
</comment>
<comment type="subcellular location">
    <subcellularLocation>
        <location evidence="2">Peroxisome</location>
    </subcellularLocation>
</comment>
<dbReference type="SUPFAM" id="SSF47741">
    <property type="entry name" value="CO dehydrogenase ISP C-domain like"/>
    <property type="match status" value="1"/>
</dbReference>
<proteinExistence type="inferred from homology"/>
<dbReference type="InterPro" id="IPR000674">
    <property type="entry name" value="Ald_Oxase/Xan_DH_a/b"/>
</dbReference>
<dbReference type="FunFam" id="3.30.390.50:FF:000003">
    <property type="entry name" value="Aldehyde oxidase1"/>
    <property type="match status" value="2"/>
</dbReference>
<dbReference type="Pfam" id="PF00941">
    <property type="entry name" value="FAD_binding_5"/>
    <property type="match status" value="1"/>
</dbReference>
<keyword evidence="8" id="KW-0479">Metal-binding</keyword>
<dbReference type="Pfam" id="PF02738">
    <property type="entry name" value="MoCoBD_1"/>
    <property type="match status" value="2"/>
</dbReference>
<evidence type="ECO:0000256" key="16">
    <source>
        <dbReference type="ARBA" id="ARBA00072265"/>
    </source>
</evidence>
<dbReference type="SUPFAM" id="SSF54665">
    <property type="entry name" value="CO dehydrogenase molybdoprotein N-domain-like"/>
    <property type="match status" value="2"/>
</dbReference>
<keyword evidence="12" id="KW-0411">Iron-sulfur</keyword>
<dbReference type="GO" id="GO:0071949">
    <property type="term" value="F:FAD binding"/>
    <property type="evidence" value="ECO:0007669"/>
    <property type="project" value="InterPro"/>
</dbReference>
<dbReference type="Pfam" id="PF03450">
    <property type="entry name" value="CO_deh_flav_C"/>
    <property type="match status" value="2"/>
</dbReference>
<dbReference type="PANTHER" id="PTHR11908:SF132">
    <property type="entry name" value="ALDEHYDE OXIDASE 1-RELATED"/>
    <property type="match status" value="1"/>
</dbReference>
<dbReference type="InterPro" id="IPR036884">
    <property type="entry name" value="2Fe-2S-bd_dom_sf"/>
</dbReference>
<comment type="caution">
    <text evidence="18">The sequence shown here is derived from an EMBL/GenBank/DDBJ whole genome shotgun (WGS) entry which is preliminary data.</text>
</comment>
<comment type="similarity">
    <text evidence="3">Belongs to the xanthine dehydrogenase family.</text>
</comment>
<evidence type="ECO:0000256" key="9">
    <source>
        <dbReference type="ARBA" id="ARBA00022827"/>
    </source>
</evidence>
<dbReference type="SUPFAM" id="SSF56176">
    <property type="entry name" value="FAD-binding/transporter-associated domain-like"/>
    <property type="match status" value="1"/>
</dbReference>
<dbReference type="InterPro" id="IPR012675">
    <property type="entry name" value="Beta-grasp_dom_sf"/>
</dbReference>
<dbReference type="InterPro" id="IPR006058">
    <property type="entry name" value="2Fe2S_fd_BS"/>
</dbReference>
<evidence type="ECO:0000256" key="6">
    <source>
        <dbReference type="ARBA" id="ARBA00022630"/>
    </source>
</evidence>
<feature type="domain" description="FAD-binding PCMH-type" evidence="17">
    <location>
        <begin position="1031"/>
        <end position="1214"/>
    </location>
</feature>
<dbReference type="SMART" id="SM01008">
    <property type="entry name" value="Ald_Xan_dh_C"/>
    <property type="match status" value="2"/>
</dbReference>
<evidence type="ECO:0000256" key="5">
    <source>
        <dbReference type="ARBA" id="ARBA00022505"/>
    </source>
</evidence>
<keyword evidence="6" id="KW-0285">Flavoprotein</keyword>
<dbReference type="InterPro" id="IPR036856">
    <property type="entry name" value="Ald_Oxase/Xan_DH_a/b_sf"/>
</dbReference>
<keyword evidence="5" id="KW-0500">Molybdenum</keyword>
<dbReference type="SUPFAM" id="SSF56003">
    <property type="entry name" value="Molybdenum cofactor-binding domain"/>
    <property type="match status" value="2"/>
</dbReference>
<dbReference type="InterPro" id="IPR046867">
    <property type="entry name" value="AldOxase/xan_DH_MoCoBD2"/>
</dbReference>
<dbReference type="InterPro" id="IPR002346">
    <property type="entry name" value="Mopterin_DH_FAD-bd"/>
</dbReference>
<dbReference type="Gene3D" id="3.10.20.30">
    <property type="match status" value="1"/>
</dbReference>
<reference evidence="18" key="1">
    <citation type="journal article" date="2020" name="J Insects Food Feed">
        <title>The yellow mealworm (Tenebrio molitor) genome: a resource for the emerging insects as food and feed industry.</title>
        <authorList>
            <person name="Eriksson T."/>
            <person name="Andere A."/>
            <person name="Kelstrup H."/>
            <person name="Emery V."/>
            <person name="Picard C."/>
        </authorList>
    </citation>
    <scope>NUCLEOTIDE SEQUENCE</scope>
    <source>
        <strain evidence="18">Stoneville</strain>
        <tissue evidence="18">Whole head</tissue>
    </source>
</reference>
<dbReference type="InterPro" id="IPR005107">
    <property type="entry name" value="CO_DH_flav_C"/>
</dbReference>
<accession>A0A8J6LKK5</accession>
<evidence type="ECO:0000256" key="1">
    <source>
        <dbReference type="ARBA" id="ARBA00001924"/>
    </source>
</evidence>
<dbReference type="SUPFAM" id="SSF54292">
    <property type="entry name" value="2Fe-2S ferredoxin-like"/>
    <property type="match status" value="1"/>
</dbReference>
<dbReference type="PANTHER" id="PTHR11908">
    <property type="entry name" value="XANTHINE DEHYDROGENASE"/>
    <property type="match status" value="1"/>
</dbReference>
<evidence type="ECO:0000256" key="11">
    <source>
        <dbReference type="ARBA" id="ARBA00023004"/>
    </source>
</evidence>
<dbReference type="InterPro" id="IPR036010">
    <property type="entry name" value="2Fe-2S_ferredoxin-like_sf"/>
</dbReference>
<evidence type="ECO:0000256" key="14">
    <source>
        <dbReference type="ARBA" id="ARBA00034078"/>
    </source>
</evidence>
<evidence type="ECO:0000256" key="2">
    <source>
        <dbReference type="ARBA" id="ARBA00004275"/>
    </source>
</evidence>
<keyword evidence="10" id="KW-0560">Oxidoreductase</keyword>
<dbReference type="InterPro" id="IPR016208">
    <property type="entry name" value="Ald_Oxase/xanthine_DH-like"/>
</dbReference>
<keyword evidence="19" id="KW-1185">Reference proteome</keyword>
<dbReference type="SUPFAM" id="SSF55447">
    <property type="entry name" value="CO dehydrogenase flavoprotein C-terminal domain-like"/>
    <property type="match status" value="2"/>
</dbReference>
<keyword evidence="9" id="KW-0274">FAD</keyword>
<dbReference type="InterPro" id="IPR008274">
    <property type="entry name" value="AldOxase/xan_DH_MoCoBD1"/>
</dbReference>
<keyword evidence="7" id="KW-0001">2Fe-2S</keyword>
<evidence type="ECO:0000256" key="7">
    <source>
        <dbReference type="ARBA" id="ARBA00022714"/>
    </source>
</evidence>
<dbReference type="FunFam" id="3.30.365.10:FF:000001">
    <property type="entry name" value="Xanthine dehydrogenase oxidase"/>
    <property type="match status" value="2"/>
</dbReference>
<dbReference type="SMART" id="SM01092">
    <property type="entry name" value="CO_deh_flav_C"/>
    <property type="match status" value="2"/>
</dbReference>
<keyword evidence="11" id="KW-0408">Iron</keyword>
<evidence type="ECO:0000256" key="13">
    <source>
        <dbReference type="ARBA" id="ARBA00023140"/>
    </source>
</evidence>
<reference evidence="18" key="2">
    <citation type="submission" date="2021-08" db="EMBL/GenBank/DDBJ databases">
        <authorList>
            <person name="Eriksson T."/>
        </authorList>
    </citation>
    <scope>NUCLEOTIDE SEQUENCE</scope>
    <source>
        <strain evidence="18">Stoneville</strain>
        <tissue evidence="18">Whole head</tissue>
    </source>
</reference>
<evidence type="ECO:0000256" key="12">
    <source>
        <dbReference type="ARBA" id="ARBA00023014"/>
    </source>
</evidence>
<evidence type="ECO:0000256" key="4">
    <source>
        <dbReference type="ARBA" id="ARBA00011738"/>
    </source>
</evidence>
<dbReference type="Pfam" id="PF01799">
    <property type="entry name" value="Fer2_2"/>
    <property type="match status" value="1"/>
</dbReference>
<comment type="cofactor">
    <cofactor evidence="14">
        <name>[2Fe-2S] cluster</name>
        <dbReference type="ChEBI" id="CHEBI:190135"/>
    </cofactor>
</comment>
<dbReference type="InterPro" id="IPR036683">
    <property type="entry name" value="CO_DH_flav_C_dom_sf"/>
</dbReference>
<evidence type="ECO:0000259" key="17">
    <source>
        <dbReference type="PROSITE" id="PS51387"/>
    </source>
</evidence>
<evidence type="ECO:0000313" key="19">
    <source>
        <dbReference type="Proteomes" id="UP000719412"/>
    </source>
</evidence>
<dbReference type="Gene3D" id="3.30.365.10">
    <property type="entry name" value="Aldehyde oxidase/xanthine dehydrogenase, molybdopterin binding domain"/>
    <property type="match status" value="8"/>
</dbReference>
<dbReference type="PROSITE" id="PS00197">
    <property type="entry name" value="2FE2S_FER_1"/>
    <property type="match status" value="1"/>
</dbReference>
<organism evidence="18 19">
    <name type="scientific">Tenebrio molitor</name>
    <name type="common">Yellow mealworm beetle</name>
    <dbReference type="NCBI Taxonomy" id="7067"/>
    <lineage>
        <taxon>Eukaryota</taxon>
        <taxon>Metazoa</taxon>
        <taxon>Ecdysozoa</taxon>
        <taxon>Arthropoda</taxon>
        <taxon>Hexapoda</taxon>
        <taxon>Insecta</taxon>
        <taxon>Pterygota</taxon>
        <taxon>Neoptera</taxon>
        <taxon>Endopterygota</taxon>
        <taxon>Coleoptera</taxon>
        <taxon>Polyphaga</taxon>
        <taxon>Cucujiformia</taxon>
        <taxon>Tenebrionidae</taxon>
        <taxon>Tenebrio</taxon>
    </lineage>
</organism>
<evidence type="ECO:0000313" key="18">
    <source>
        <dbReference type="EMBL" id="KAH0822443.1"/>
    </source>
</evidence>
<gene>
    <name evidence="18" type="ORF">GEV33_000347</name>
</gene>
<dbReference type="InterPro" id="IPR016166">
    <property type="entry name" value="FAD-bd_PCMH"/>
</dbReference>
<dbReference type="PROSITE" id="PS51387">
    <property type="entry name" value="FAD_PCMH"/>
    <property type="match status" value="1"/>
</dbReference>
<evidence type="ECO:0000256" key="8">
    <source>
        <dbReference type="ARBA" id="ARBA00022723"/>
    </source>
</evidence>
<comment type="catalytic activity">
    <reaction evidence="15">
        <text>indole-3-acetaldehyde + O2 + H2O = (indol-3-yl)acetate + H2O2 + H(+)</text>
        <dbReference type="Rhea" id="RHEA:16277"/>
        <dbReference type="ChEBI" id="CHEBI:15377"/>
        <dbReference type="ChEBI" id="CHEBI:15378"/>
        <dbReference type="ChEBI" id="CHEBI:15379"/>
        <dbReference type="ChEBI" id="CHEBI:16240"/>
        <dbReference type="ChEBI" id="CHEBI:18086"/>
        <dbReference type="ChEBI" id="CHEBI:30854"/>
        <dbReference type="EC" id="1.2.3.7"/>
    </reaction>
</comment>
<dbReference type="GO" id="GO:0050302">
    <property type="term" value="F:indole-3-acetaldehyde oxidase activity"/>
    <property type="evidence" value="ECO:0007669"/>
    <property type="project" value="UniProtKB-EC"/>
</dbReference>
<dbReference type="InterPro" id="IPR016169">
    <property type="entry name" value="FAD-bd_PCMH_sub2"/>
</dbReference>
<dbReference type="Proteomes" id="UP000719412">
    <property type="component" value="Unassembled WGS sequence"/>
</dbReference>
<dbReference type="Gene3D" id="3.90.1170.50">
    <property type="entry name" value="Aldehyde oxidase/xanthine dehydrogenase, a/b hammerhead"/>
    <property type="match status" value="2"/>
</dbReference>
<evidence type="ECO:0000256" key="10">
    <source>
        <dbReference type="ARBA" id="ARBA00023002"/>
    </source>
</evidence>
<dbReference type="InterPro" id="IPR037165">
    <property type="entry name" value="AldOxase/xan_DH_Mopterin-bd_sf"/>
</dbReference>